<dbReference type="OrthoDB" id="533590at2759"/>
<dbReference type="EMBL" id="GL378425">
    <property type="protein sequence ID" value="EFJ40177.1"/>
    <property type="molecule type" value="Genomic_DNA"/>
</dbReference>
<name>D8UJE8_VOLCA</name>
<dbReference type="GeneID" id="9628245"/>
<dbReference type="STRING" id="3068.D8UJE8"/>
<dbReference type="AlphaFoldDB" id="D8UJE8"/>
<dbReference type="Proteomes" id="UP000001058">
    <property type="component" value="Unassembled WGS sequence"/>
</dbReference>
<evidence type="ECO:0000313" key="1">
    <source>
        <dbReference type="EMBL" id="EFJ40177.1"/>
    </source>
</evidence>
<dbReference type="KEGG" id="vcn:VOLCADRAFT_100094"/>
<gene>
    <name evidence="1" type="ORF">VOLCADRAFT_100094</name>
</gene>
<protein>
    <submittedName>
        <fullName evidence="1">Uncharacterized protein</fullName>
    </submittedName>
</protein>
<accession>D8UJE8</accession>
<keyword evidence="2" id="KW-1185">Reference proteome</keyword>
<dbReference type="Gene3D" id="1.25.70.10">
    <property type="entry name" value="Transcription termination factor 3, mitochondrial"/>
    <property type="match status" value="1"/>
</dbReference>
<sequence>MCVYLCVNAGQESALGPPGAHLTPTGTRAHRHPPLLGWLFVNSPDVVTSSSVFRAGQVFLFLRQLGVPNDDIVGPIFRWRALLAEDVDFEVTTVNRGGGRVLGRPIHGLANWSTAVAPKLAALEAVLPGGRPAAEDLLRRVPAALKYPPGSRLAPNIRLLTGKMGLQGESLLALLRSAPAVLSLSPEQLESRWTFLVEIANGSETDLLLYPPYLLTSLAKAFTEAGRKRFAEQLSLFYLLMQG</sequence>
<dbReference type="InParanoid" id="D8UJE8"/>
<proteinExistence type="predicted"/>
<dbReference type="RefSeq" id="XP_002958787.1">
    <property type="nucleotide sequence ID" value="XM_002958741.1"/>
</dbReference>
<evidence type="ECO:0000313" key="2">
    <source>
        <dbReference type="Proteomes" id="UP000001058"/>
    </source>
</evidence>
<reference evidence="1 2" key="1">
    <citation type="journal article" date="2010" name="Science">
        <title>Genomic analysis of organismal complexity in the multicellular green alga Volvox carteri.</title>
        <authorList>
            <person name="Prochnik S.E."/>
            <person name="Umen J."/>
            <person name="Nedelcu A.M."/>
            <person name="Hallmann A."/>
            <person name="Miller S.M."/>
            <person name="Nishii I."/>
            <person name="Ferris P."/>
            <person name="Kuo A."/>
            <person name="Mitros T."/>
            <person name="Fritz-Laylin L.K."/>
            <person name="Hellsten U."/>
            <person name="Chapman J."/>
            <person name="Simakov O."/>
            <person name="Rensing S.A."/>
            <person name="Terry A."/>
            <person name="Pangilinan J."/>
            <person name="Kapitonov V."/>
            <person name="Jurka J."/>
            <person name="Salamov A."/>
            <person name="Shapiro H."/>
            <person name="Schmutz J."/>
            <person name="Grimwood J."/>
            <person name="Lindquist E."/>
            <person name="Lucas S."/>
            <person name="Grigoriev I.V."/>
            <person name="Schmitt R."/>
            <person name="Kirk D."/>
            <person name="Rokhsar D.S."/>
        </authorList>
    </citation>
    <scope>NUCLEOTIDE SEQUENCE [LARGE SCALE GENOMIC DNA]</scope>
    <source>
        <strain evidence="2">f. Nagariensis / Eve</strain>
    </source>
</reference>
<dbReference type="InterPro" id="IPR038538">
    <property type="entry name" value="MTERF_sf"/>
</dbReference>
<organism evidence="2">
    <name type="scientific">Volvox carteri f. nagariensis</name>
    <dbReference type="NCBI Taxonomy" id="3068"/>
    <lineage>
        <taxon>Eukaryota</taxon>
        <taxon>Viridiplantae</taxon>
        <taxon>Chlorophyta</taxon>
        <taxon>core chlorophytes</taxon>
        <taxon>Chlorophyceae</taxon>
        <taxon>CS clade</taxon>
        <taxon>Chlamydomonadales</taxon>
        <taxon>Volvocaceae</taxon>
        <taxon>Volvox</taxon>
    </lineage>
</organism>